<feature type="transmembrane region" description="Helical" evidence="8">
    <location>
        <begin position="368"/>
        <end position="389"/>
    </location>
</feature>
<feature type="transmembrane region" description="Helical" evidence="8">
    <location>
        <begin position="558"/>
        <end position="580"/>
    </location>
</feature>
<organism evidence="10 11">
    <name type="scientific">Anopheles culicifacies</name>
    <dbReference type="NCBI Taxonomy" id="139723"/>
    <lineage>
        <taxon>Eukaryota</taxon>
        <taxon>Metazoa</taxon>
        <taxon>Ecdysozoa</taxon>
        <taxon>Arthropoda</taxon>
        <taxon>Hexapoda</taxon>
        <taxon>Insecta</taxon>
        <taxon>Pterygota</taxon>
        <taxon>Neoptera</taxon>
        <taxon>Endopterygota</taxon>
        <taxon>Diptera</taxon>
        <taxon>Nematocera</taxon>
        <taxon>Culicoidea</taxon>
        <taxon>Culicidae</taxon>
        <taxon>Anophelinae</taxon>
        <taxon>Anopheles</taxon>
        <taxon>culicifacies species complex</taxon>
    </lineage>
</organism>
<dbReference type="PANTHER" id="PTHR42643">
    <property type="entry name" value="IONOTROPIC RECEPTOR 20A-RELATED"/>
    <property type="match status" value="1"/>
</dbReference>
<name>A0A182LZL1_9DIPT</name>
<dbReference type="AlphaFoldDB" id="A0A182LZL1"/>
<keyword evidence="5 8" id="KW-0472">Membrane</keyword>
<evidence type="ECO:0000256" key="5">
    <source>
        <dbReference type="ARBA" id="ARBA00023136"/>
    </source>
</evidence>
<reference evidence="10" key="2">
    <citation type="submission" date="2020-05" db="UniProtKB">
        <authorList>
            <consortium name="EnsemblMetazoa"/>
        </authorList>
    </citation>
    <scope>IDENTIFICATION</scope>
    <source>
        <strain evidence="10">A-37</strain>
    </source>
</reference>
<feature type="signal peptide" evidence="9">
    <location>
        <begin position="1"/>
        <end position="19"/>
    </location>
</feature>
<dbReference type="Proteomes" id="UP000075883">
    <property type="component" value="Unassembled WGS sequence"/>
</dbReference>
<evidence type="ECO:0000256" key="7">
    <source>
        <dbReference type="ARBA" id="ARBA00023180"/>
    </source>
</evidence>
<evidence type="ECO:0000313" key="10">
    <source>
        <dbReference type="EnsemblMetazoa" id="ACUA005778-PA"/>
    </source>
</evidence>
<reference evidence="11" key="1">
    <citation type="submission" date="2013-09" db="EMBL/GenBank/DDBJ databases">
        <title>The Genome Sequence of Anopheles culicifacies species A.</title>
        <authorList>
            <consortium name="The Broad Institute Genomics Platform"/>
            <person name="Neafsey D.E."/>
            <person name="Besansky N."/>
            <person name="Howell P."/>
            <person name="Walton C."/>
            <person name="Young S.K."/>
            <person name="Zeng Q."/>
            <person name="Gargeya S."/>
            <person name="Fitzgerald M."/>
            <person name="Haas B."/>
            <person name="Abouelleil A."/>
            <person name="Allen A.W."/>
            <person name="Alvarado L."/>
            <person name="Arachchi H.M."/>
            <person name="Berlin A.M."/>
            <person name="Chapman S.B."/>
            <person name="Gainer-Dewar J."/>
            <person name="Goldberg J."/>
            <person name="Griggs A."/>
            <person name="Gujja S."/>
            <person name="Hansen M."/>
            <person name="Howarth C."/>
            <person name="Imamovic A."/>
            <person name="Ireland A."/>
            <person name="Larimer J."/>
            <person name="McCowan C."/>
            <person name="Murphy C."/>
            <person name="Pearson M."/>
            <person name="Poon T.W."/>
            <person name="Priest M."/>
            <person name="Roberts A."/>
            <person name="Saif S."/>
            <person name="Shea T."/>
            <person name="Sisk P."/>
            <person name="Sykes S."/>
            <person name="Wortman J."/>
            <person name="Nusbaum C."/>
            <person name="Birren B."/>
        </authorList>
    </citation>
    <scope>NUCLEOTIDE SEQUENCE [LARGE SCALE GENOMIC DNA]</scope>
    <source>
        <strain evidence="11">A-37</strain>
    </source>
</reference>
<feature type="chain" id="PRO_5008127678" description="Ionotropic glutamate receptor L-glutamate and glycine-binding domain-containing protein" evidence="9">
    <location>
        <begin position="20"/>
        <end position="595"/>
    </location>
</feature>
<evidence type="ECO:0000256" key="6">
    <source>
        <dbReference type="ARBA" id="ARBA00023170"/>
    </source>
</evidence>
<evidence type="ECO:0000256" key="3">
    <source>
        <dbReference type="ARBA" id="ARBA00022692"/>
    </source>
</evidence>
<evidence type="ECO:0008006" key="12">
    <source>
        <dbReference type="Google" id="ProtNLM"/>
    </source>
</evidence>
<proteinExistence type="predicted"/>
<keyword evidence="9" id="KW-0732">Signal</keyword>
<dbReference type="VEuPathDB" id="VectorBase:ACUA005778"/>
<keyword evidence="11" id="KW-1185">Reference proteome</keyword>
<keyword evidence="2" id="KW-1003">Cell membrane</keyword>
<keyword evidence="4 8" id="KW-1133">Transmembrane helix</keyword>
<evidence type="ECO:0000256" key="1">
    <source>
        <dbReference type="ARBA" id="ARBA00004651"/>
    </source>
</evidence>
<dbReference type="InterPro" id="IPR052192">
    <property type="entry name" value="Insect_Ionotropic_Sensory_Rcpt"/>
</dbReference>
<evidence type="ECO:0000256" key="2">
    <source>
        <dbReference type="ARBA" id="ARBA00022475"/>
    </source>
</evidence>
<evidence type="ECO:0000256" key="4">
    <source>
        <dbReference type="ARBA" id="ARBA00022989"/>
    </source>
</evidence>
<dbReference type="EMBL" id="AXCM01005765">
    <property type="status" value="NOT_ANNOTATED_CDS"/>
    <property type="molecule type" value="Genomic_DNA"/>
</dbReference>
<accession>A0A182LZL1</accession>
<dbReference type="EnsemblMetazoa" id="ACUA005778-RA">
    <property type="protein sequence ID" value="ACUA005778-PA"/>
    <property type="gene ID" value="ACUA005778"/>
</dbReference>
<evidence type="ECO:0000256" key="9">
    <source>
        <dbReference type="SAM" id="SignalP"/>
    </source>
</evidence>
<sequence>MTVSAWKTLLLVGVPLTLAAIQQSSNSKPFLQRLIEDGFKTSDINVVYFITGNDADKELFWGNYPRVLIPALAEQSKAMKSKNPSIQIAAQSLVVVDARKEPVEERRCLIYLLKELQRIDNPGSNKFVLLVSQGFYESSKGRNTLQYLHDGLINIGIGYSMVLSYDQRNSPKQPVLMTRITFGHKITTGAMRVINFRYLFRLDIRSLDGFRITGVLHNFLPFSYIQANGLWAGIDFHLWSEMAGQLRLRLKLIHAKPGTIYVGGAYSPAMRNMSVDFIATRDVFVLDGGQKLILSSRDYFSLIVPKPITLNLIDALLQPFRREVWLLVGLLMGIRSLIAHLHIVASLIDNGGIMHNRLRDLLAYDFPWFGWIKLAWNVLTFLLIEAYLAQVTSFLLTLRYIEGPKTLDEFLASNILIVKPSDQSHSLVQIESAQKTQLLARFVKRTREELARPDLADAYVELRSRVMFLTYGSEPIDPVTGKRNYYILNEPLADVRFQYSFAKQTAFMMVAERCFLWYEENGMRKRLDDYYERWAKIQHVRKQHGINGTVLGFTDLNSLWICTMVGWCVSALVFFIERVLHSRMRNRRMKRKFLH</sequence>
<evidence type="ECO:0000256" key="8">
    <source>
        <dbReference type="SAM" id="Phobius"/>
    </source>
</evidence>
<dbReference type="GO" id="GO:0005886">
    <property type="term" value="C:plasma membrane"/>
    <property type="evidence" value="ECO:0007669"/>
    <property type="project" value="UniProtKB-SubCell"/>
</dbReference>
<keyword evidence="3 8" id="KW-0812">Transmembrane</keyword>
<dbReference type="PANTHER" id="PTHR42643:SF24">
    <property type="entry name" value="IONOTROPIC RECEPTOR 60A"/>
    <property type="match status" value="1"/>
</dbReference>
<keyword evidence="7" id="KW-0325">Glycoprotein</keyword>
<dbReference type="STRING" id="139723.A0A182LZL1"/>
<evidence type="ECO:0000313" key="11">
    <source>
        <dbReference type="Proteomes" id="UP000075883"/>
    </source>
</evidence>
<comment type="subcellular location">
    <subcellularLocation>
        <location evidence="1">Cell membrane</location>
        <topology evidence="1">Multi-pass membrane protein</topology>
    </subcellularLocation>
</comment>
<keyword evidence="6" id="KW-0675">Receptor</keyword>
<feature type="transmembrane region" description="Helical" evidence="8">
    <location>
        <begin position="324"/>
        <end position="348"/>
    </location>
</feature>
<protein>
    <recommendedName>
        <fullName evidence="12">Ionotropic glutamate receptor L-glutamate and glycine-binding domain-containing protein</fullName>
    </recommendedName>
</protein>